<evidence type="ECO:0000256" key="2">
    <source>
        <dbReference type="SAM" id="SignalP"/>
    </source>
</evidence>
<evidence type="ECO:0000259" key="4">
    <source>
        <dbReference type="PROSITE" id="PS50853"/>
    </source>
</evidence>
<dbReference type="Pfam" id="PF00963">
    <property type="entry name" value="Cohesin"/>
    <property type="match status" value="1"/>
</dbReference>
<evidence type="ECO:0000259" key="3">
    <source>
        <dbReference type="PROSITE" id="PS50022"/>
    </source>
</evidence>
<dbReference type="SUPFAM" id="SSF49785">
    <property type="entry name" value="Galactose-binding domain-like"/>
    <property type="match status" value="1"/>
</dbReference>
<dbReference type="Gene3D" id="2.60.40.10">
    <property type="entry name" value="Immunoglobulins"/>
    <property type="match status" value="3"/>
</dbReference>
<feature type="chain" id="PRO_5026236886" description="Fibronectin type III domain-containing protein" evidence="2">
    <location>
        <begin position="26"/>
        <end position="652"/>
    </location>
</feature>
<dbReference type="RefSeq" id="WP_163951206.1">
    <property type="nucleotide sequence ID" value="NZ_JAAIKC010000009.1"/>
</dbReference>
<dbReference type="EMBL" id="JAAIKC010000009">
    <property type="protein sequence ID" value="NEW08426.1"/>
    <property type="molecule type" value="Genomic_DNA"/>
</dbReference>
<evidence type="ECO:0000313" key="5">
    <source>
        <dbReference type="EMBL" id="NEW08426.1"/>
    </source>
</evidence>
<proteinExistence type="predicted"/>
<feature type="domain" description="Fibronectin type-III" evidence="4">
    <location>
        <begin position="273"/>
        <end position="361"/>
    </location>
</feature>
<dbReference type="SUPFAM" id="SSF49384">
    <property type="entry name" value="Carbohydrate-binding domain"/>
    <property type="match status" value="1"/>
</dbReference>
<dbReference type="InterPro" id="IPR002102">
    <property type="entry name" value="Cohesin_dom"/>
</dbReference>
<evidence type="ECO:0008006" key="6">
    <source>
        <dbReference type="Google" id="ProtNLM"/>
    </source>
</evidence>
<dbReference type="PROSITE" id="PS50853">
    <property type="entry name" value="FN3"/>
    <property type="match status" value="3"/>
</dbReference>
<feature type="signal peptide" evidence="2">
    <location>
        <begin position="1"/>
        <end position="25"/>
    </location>
</feature>
<dbReference type="GO" id="GO:0030246">
    <property type="term" value="F:carbohydrate binding"/>
    <property type="evidence" value="ECO:0007669"/>
    <property type="project" value="InterPro"/>
</dbReference>
<dbReference type="PANTHER" id="PTHR13817:SF73">
    <property type="entry name" value="FIBRONECTIN TYPE-III DOMAIN-CONTAINING PROTEIN"/>
    <property type="match status" value="1"/>
</dbReference>
<protein>
    <recommendedName>
        <fullName evidence="6">Fibronectin type III domain-containing protein</fullName>
    </recommendedName>
</protein>
<sequence length="652" mass="70099">MKKIIQLLFSTLFLTLLFIQSVAFAEEVNLTPAMTSNTSPSGTVSASSVYYASDYAAWYAFDKRTGAPAPWIAKEATGWIRYDFGSSKSIVTRYEVTSKDHEAYTSQSPKSWVLEGSDNGISWDVLDTQTNVSNWARREKRSFKIPNITDYKMYQVRVTQTFGGVVSVEEIGLYGGIAAAAPSTPTNLKATAGDSSVKLNWTANTEINIGGYNIYVDGIKLNTTPIATNSFNVTGLINGRGYGFQVSAVDKKGAESIKSVIVDGTPVSPLPANPSGLTAIAGDREVSLLWNMVSGATGYNIKRSTTVGGPYTTVANNVYTSLPYKDTALTNGTTYYYVVSAVNTGGESGNSNEVSATPVVPIPANPSGLVATAGDAEVSLSWNMVPAATGYNIKRSTTVGGPYTTVANNVYTSLSYTDTALTNGTTYYYVVSAVNAGGESGNSNEASATPQSPITSLNVIIAEEKVKIGQEFTSNIALKNAKDIYAEDFTMKYDNKLFDYVGVEEVPGYKIYNKPTDQNGELRFIVASQGKNFGITGEKTFLKLKFKAKAAGTGKVDALKCRIADTQKEFDLVEGACSEDTVTVEGVKDVNRTGEYTLLDLSIDAYYFGELASNADPSKYDANQAGDEYVKDEDLVFIANQMINNANYTPNN</sequence>
<organism evidence="5">
    <name type="scientific">Paenibacillus sp. SYP-B3998</name>
    <dbReference type="NCBI Taxonomy" id="2678564"/>
    <lineage>
        <taxon>Bacteria</taxon>
        <taxon>Bacillati</taxon>
        <taxon>Bacillota</taxon>
        <taxon>Bacilli</taxon>
        <taxon>Bacillales</taxon>
        <taxon>Paenibacillaceae</taxon>
        <taxon>Paenibacillus</taxon>
    </lineage>
</organism>
<keyword evidence="2" id="KW-0732">Signal</keyword>
<accession>A0A6G4A1R1</accession>
<dbReference type="InterPro" id="IPR013783">
    <property type="entry name" value="Ig-like_fold"/>
</dbReference>
<dbReference type="Gene3D" id="2.60.120.260">
    <property type="entry name" value="Galactose-binding domain-like"/>
    <property type="match status" value="1"/>
</dbReference>
<dbReference type="InterPro" id="IPR008979">
    <property type="entry name" value="Galactose-bd-like_sf"/>
</dbReference>
<dbReference type="InterPro" id="IPR000421">
    <property type="entry name" value="FA58C"/>
</dbReference>
<feature type="domain" description="Fibronectin type-III" evidence="4">
    <location>
        <begin position="362"/>
        <end position="453"/>
    </location>
</feature>
<feature type="domain" description="F5/8 type C" evidence="3">
    <location>
        <begin position="23"/>
        <end position="176"/>
    </location>
</feature>
<dbReference type="Gene3D" id="2.60.40.680">
    <property type="match status" value="1"/>
</dbReference>
<keyword evidence="1" id="KW-0677">Repeat</keyword>
<reference evidence="5" key="1">
    <citation type="submission" date="2020-02" db="EMBL/GenBank/DDBJ databases">
        <authorList>
            <person name="Shen X.-R."/>
            <person name="Zhang Y.-X."/>
        </authorList>
    </citation>
    <scope>NUCLEOTIDE SEQUENCE</scope>
    <source>
        <strain evidence="5">SYP-B3998</strain>
    </source>
</reference>
<dbReference type="PROSITE" id="PS50022">
    <property type="entry name" value="FA58C_3"/>
    <property type="match status" value="1"/>
</dbReference>
<evidence type="ECO:0000256" key="1">
    <source>
        <dbReference type="ARBA" id="ARBA00022737"/>
    </source>
</evidence>
<dbReference type="CDD" id="cd00063">
    <property type="entry name" value="FN3"/>
    <property type="match status" value="3"/>
</dbReference>
<dbReference type="SUPFAM" id="SSF49265">
    <property type="entry name" value="Fibronectin type III"/>
    <property type="match status" value="2"/>
</dbReference>
<dbReference type="InterPro" id="IPR008965">
    <property type="entry name" value="CBM2/CBM3_carb-bd_dom_sf"/>
</dbReference>
<dbReference type="GO" id="GO:0000272">
    <property type="term" value="P:polysaccharide catabolic process"/>
    <property type="evidence" value="ECO:0007669"/>
    <property type="project" value="InterPro"/>
</dbReference>
<dbReference type="Pfam" id="PF00041">
    <property type="entry name" value="fn3"/>
    <property type="match status" value="1"/>
</dbReference>
<dbReference type="CDD" id="cd08547">
    <property type="entry name" value="Type_II_cohesin"/>
    <property type="match status" value="1"/>
</dbReference>
<dbReference type="SMART" id="SM00060">
    <property type="entry name" value="FN3"/>
    <property type="match status" value="3"/>
</dbReference>
<dbReference type="InterPro" id="IPR050964">
    <property type="entry name" value="Striated_Muscle_Regulatory"/>
</dbReference>
<dbReference type="InterPro" id="IPR036116">
    <property type="entry name" value="FN3_sf"/>
</dbReference>
<name>A0A6G4A1R1_9BACL</name>
<feature type="domain" description="Fibronectin type-III" evidence="4">
    <location>
        <begin position="181"/>
        <end position="272"/>
    </location>
</feature>
<dbReference type="AlphaFoldDB" id="A0A6G4A1R1"/>
<gene>
    <name evidence="5" type="ORF">GK047_20725</name>
</gene>
<dbReference type="InterPro" id="IPR003961">
    <property type="entry name" value="FN3_dom"/>
</dbReference>
<dbReference type="PANTHER" id="PTHR13817">
    <property type="entry name" value="TITIN"/>
    <property type="match status" value="1"/>
</dbReference>
<comment type="caution">
    <text evidence="5">The sequence shown here is derived from an EMBL/GenBank/DDBJ whole genome shotgun (WGS) entry which is preliminary data.</text>
</comment>